<feature type="transmembrane region" description="Helical" evidence="1">
    <location>
        <begin position="85"/>
        <end position="107"/>
    </location>
</feature>
<keyword evidence="3" id="KW-1185">Reference proteome</keyword>
<gene>
    <name evidence="2" type="ORF">LACBIDRAFT_315144</name>
</gene>
<sequence length="232" mass="25589">MSMYVRSRKFCCFLPVRLGVFVLSLIAMLGGSFIAAIGWIQVSQLSQHPLERNDEIALYVHCGVFTFLGVLGALGFIGSLVKSKGLVMTFGVGVAIHLAFSIAAGVFNLYTMFHENSADAITKCLNGATDDTTRQVCNNGIAIVKGVAVAIYIISWLVELYAYFIVERYIEQLDEEEDAKRIPVMPQISNPQMISAPDYLHFREPRPEMGYAFTQPRQAYGVSRGQDAGNMA</sequence>
<feature type="transmembrane region" description="Helical" evidence="1">
    <location>
        <begin position="56"/>
        <end position="78"/>
    </location>
</feature>
<evidence type="ECO:0000256" key="1">
    <source>
        <dbReference type="SAM" id="Phobius"/>
    </source>
</evidence>
<evidence type="ECO:0000313" key="3">
    <source>
        <dbReference type="Proteomes" id="UP000001194"/>
    </source>
</evidence>
<evidence type="ECO:0000313" key="2">
    <source>
        <dbReference type="EMBL" id="EDQ99836.1"/>
    </source>
</evidence>
<keyword evidence="1" id="KW-0472">Membrane</keyword>
<feature type="transmembrane region" description="Helical" evidence="1">
    <location>
        <begin position="12"/>
        <end position="36"/>
    </location>
</feature>
<dbReference type="RefSeq" id="XP_001889528.1">
    <property type="nucleotide sequence ID" value="XM_001889493.1"/>
</dbReference>
<accession>B0DZX1</accession>
<dbReference type="HOGENOM" id="CLU_083659_0_0_1"/>
<reference evidence="2 3" key="1">
    <citation type="journal article" date="2008" name="Nature">
        <title>The genome of Laccaria bicolor provides insights into mycorrhizal symbiosis.</title>
        <authorList>
            <person name="Martin F."/>
            <person name="Aerts A."/>
            <person name="Ahren D."/>
            <person name="Brun A."/>
            <person name="Danchin E.G.J."/>
            <person name="Duchaussoy F."/>
            <person name="Gibon J."/>
            <person name="Kohler A."/>
            <person name="Lindquist E."/>
            <person name="Pereda V."/>
            <person name="Salamov A."/>
            <person name="Shapiro H.J."/>
            <person name="Wuyts J."/>
            <person name="Blaudez D."/>
            <person name="Buee M."/>
            <person name="Brokstein P."/>
            <person name="Canbaeck B."/>
            <person name="Cohen D."/>
            <person name="Courty P.E."/>
            <person name="Coutinho P.M."/>
            <person name="Delaruelle C."/>
            <person name="Detter J.C."/>
            <person name="Deveau A."/>
            <person name="DiFazio S."/>
            <person name="Duplessis S."/>
            <person name="Fraissinet-Tachet L."/>
            <person name="Lucic E."/>
            <person name="Frey-Klett P."/>
            <person name="Fourrey C."/>
            <person name="Feussner I."/>
            <person name="Gay G."/>
            <person name="Grimwood J."/>
            <person name="Hoegger P.J."/>
            <person name="Jain P."/>
            <person name="Kilaru S."/>
            <person name="Labbe J."/>
            <person name="Lin Y.C."/>
            <person name="Legue V."/>
            <person name="Le Tacon F."/>
            <person name="Marmeisse R."/>
            <person name="Melayah D."/>
            <person name="Montanini B."/>
            <person name="Muratet M."/>
            <person name="Nehls U."/>
            <person name="Niculita-Hirzel H."/>
            <person name="Oudot-Le Secq M.P."/>
            <person name="Peter M."/>
            <person name="Quesneville H."/>
            <person name="Rajashekar B."/>
            <person name="Reich M."/>
            <person name="Rouhier N."/>
            <person name="Schmutz J."/>
            <person name="Yin T."/>
            <person name="Chalot M."/>
            <person name="Henrissat B."/>
            <person name="Kuees U."/>
            <person name="Lucas S."/>
            <person name="Van de Peer Y."/>
            <person name="Podila G.K."/>
            <person name="Polle A."/>
            <person name="Pukkila P.J."/>
            <person name="Richardson P.M."/>
            <person name="Rouze P."/>
            <person name="Sanders I.R."/>
            <person name="Stajich J.E."/>
            <person name="Tunlid A."/>
            <person name="Tuskan G."/>
            <person name="Grigoriev I.V."/>
        </authorList>
    </citation>
    <scope>NUCLEOTIDE SEQUENCE [LARGE SCALE GENOMIC DNA]</scope>
    <source>
        <strain evidence="3">S238N-H82 / ATCC MYA-4686</strain>
    </source>
</reference>
<dbReference type="InParanoid" id="B0DZX1"/>
<keyword evidence="1" id="KW-0812">Transmembrane</keyword>
<dbReference type="GeneID" id="6085140"/>
<dbReference type="OrthoDB" id="3239304at2759"/>
<dbReference type="KEGG" id="lbc:LACBIDRAFT_315144"/>
<protein>
    <submittedName>
        <fullName evidence="2">Predicted protein</fullName>
    </submittedName>
</protein>
<proteinExistence type="predicted"/>
<organism evidence="3">
    <name type="scientific">Laccaria bicolor (strain S238N-H82 / ATCC MYA-4686)</name>
    <name type="common">Bicoloured deceiver</name>
    <name type="synonym">Laccaria laccata var. bicolor</name>
    <dbReference type="NCBI Taxonomy" id="486041"/>
    <lineage>
        <taxon>Eukaryota</taxon>
        <taxon>Fungi</taxon>
        <taxon>Dikarya</taxon>
        <taxon>Basidiomycota</taxon>
        <taxon>Agaricomycotina</taxon>
        <taxon>Agaricomycetes</taxon>
        <taxon>Agaricomycetidae</taxon>
        <taxon>Agaricales</taxon>
        <taxon>Agaricineae</taxon>
        <taxon>Hydnangiaceae</taxon>
        <taxon>Laccaria</taxon>
    </lineage>
</organism>
<feature type="transmembrane region" description="Helical" evidence="1">
    <location>
        <begin position="141"/>
        <end position="164"/>
    </location>
</feature>
<name>B0DZX1_LACBS</name>
<dbReference type="EMBL" id="DS547158">
    <property type="protein sequence ID" value="EDQ99836.1"/>
    <property type="molecule type" value="Genomic_DNA"/>
</dbReference>
<keyword evidence="1" id="KW-1133">Transmembrane helix</keyword>
<dbReference type="STRING" id="486041.B0DZX1"/>
<dbReference type="Proteomes" id="UP000001194">
    <property type="component" value="Unassembled WGS sequence"/>
</dbReference>
<dbReference type="AlphaFoldDB" id="B0DZX1"/>